<dbReference type="Proteomes" id="UP000244450">
    <property type="component" value="Unassembled WGS sequence"/>
</dbReference>
<evidence type="ECO:0000256" key="1">
    <source>
        <dbReference type="ARBA" id="ARBA00023015"/>
    </source>
</evidence>
<dbReference type="AlphaFoldDB" id="A0A2T7BK92"/>
<dbReference type="SMART" id="SM00342">
    <property type="entry name" value="HTH_ARAC"/>
    <property type="match status" value="1"/>
</dbReference>
<dbReference type="Gene3D" id="1.10.10.60">
    <property type="entry name" value="Homeodomain-like"/>
    <property type="match status" value="2"/>
</dbReference>
<organism evidence="4 5">
    <name type="scientific">Chitinophaga parva</name>
    <dbReference type="NCBI Taxonomy" id="2169414"/>
    <lineage>
        <taxon>Bacteria</taxon>
        <taxon>Pseudomonadati</taxon>
        <taxon>Bacteroidota</taxon>
        <taxon>Chitinophagia</taxon>
        <taxon>Chitinophagales</taxon>
        <taxon>Chitinophagaceae</taxon>
        <taxon>Chitinophaga</taxon>
    </lineage>
</organism>
<evidence type="ECO:0000313" key="4">
    <source>
        <dbReference type="EMBL" id="PUZ28082.1"/>
    </source>
</evidence>
<dbReference type="PROSITE" id="PS01124">
    <property type="entry name" value="HTH_ARAC_FAMILY_2"/>
    <property type="match status" value="1"/>
</dbReference>
<sequence length="333" mass="36852">MATRKPSRKTKTIVLVAVPDARLLNVAGPSDVFTMASKIKDPADPPYRVLLASATRSRQVVTASGVTVLCEMSAMEIDFPIDTLIVGGTSPKIPPAFYEWLRAQYGDVQRMGSVCAGAFSLARAGLLDGRNATTHWEVCGKLAAEFPTVQVDSSPFYVKDGKIYTSGGVTSGIDLALGMVEEDLGHELALQVARRLVLHLRRPGGQLQYGHLLPGFEQESPLAGRVHQWLRKHIAEEVKVEMMAAKVSMSPRNFARVFLRETKMTPAKYLEKLRVDMARQYLEDSDLSMEQIAEKCGLGGLVSMRRTFMRHLKISPSYYRSTFRKSFAAAEQL</sequence>
<evidence type="ECO:0000259" key="3">
    <source>
        <dbReference type="PROSITE" id="PS01124"/>
    </source>
</evidence>
<evidence type="ECO:0000256" key="2">
    <source>
        <dbReference type="ARBA" id="ARBA00023163"/>
    </source>
</evidence>
<protein>
    <submittedName>
        <fullName evidence="4">AraC family transcriptional regulator</fullName>
    </submittedName>
</protein>
<name>A0A2T7BK92_9BACT</name>
<dbReference type="SUPFAM" id="SSF46689">
    <property type="entry name" value="Homeodomain-like"/>
    <property type="match status" value="2"/>
</dbReference>
<dbReference type="CDD" id="cd03137">
    <property type="entry name" value="GATase1_AraC_1"/>
    <property type="match status" value="1"/>
</dbReference>
<keyword evidence="5" id="KW-1185">Reference proteome</keyword>
<dbReference type="PANTHER" id="PTHR43130:SF3">
    <property type="entry name" value="HTH-TYPE TRANSCRIPTIONAL REGULATOR RV1931C"/>
    <property type="match status" value="1"/>
</dbReference>
<dbReference type="Pfam" id="PF01965">
    <property type="entry name" value="DJ-1_PfpI"/>
    <property type="match status" value="1"/>
</dbReference>
<evidence type="ECO:0000313" key="5">
    <source>
        <dbReference type="Proteomes" id="UP000244450"/>
    </source>
</evidence>
<feature type="domain" description="HTH araC/xylS-type" evidence="3">
    <location>
        <begin position="224"/>
        <end position="322"/>
    </location>
</feature>
<dbReference type="GO" id="GO:0043565">
    <property type="term" value="F:sequence-specific DNA binding"/>
    <property type="evidence" value="ECO:0007669"/>
    <property type="project" value="InterPro"/>
</dbReference>
<dbReference type="InterPro" id="IPR002818">
    <property type="entry name" value="DJ-1/PfpI"/>
</dbReference>
<dbReference type="Pfam" id="PF12833">
    <property type="entry name" value="HTH_18"/>
    <property type="match status" value="1"/>
</dbReference>
<accession>A0A2T7BK92</accession>
<dbReference type="GO" id="GO:0003700">
    <property type="term" value="F:DNA-binding transcription factor activity"/>
    <property type="evidence" value="ECO:0007669"/>
    <property type="project" value="InterPro"/>
</dbReference>
<dbReference type="InterPro" id="IPR009057">
    <property type="entry name" value="Homeodomain-like_sf"/>
</dbReference>
<dbReference type="SUPFAM" id="SSF52317">
    <property type="entry name" value="Class I glutamine amidotransferase-like"/>
    <property type="match status" value="1"/>
</dbReference>
<dbReference type="Gene3D" id="3.40.50.880">
    <property type="match status" value="1"/>
</dbReference>
<dbReference type="RefSeq" id="WP_108684723.1">
    <property type="nucleotide sequence ID" value="NZ_QCYK01000001.1"/>
</dbReference>
<gene>
    <name evidence="4" type="ORF">DCC81_00945</name>
</gene>
<dbReference type="PANTHER" id="PTHR43130">
    <property type="entry name" value="ARAC-FAMILY TRANSCRIPTIONAL REGULATOR"/>
    <property type="match status" value="1"/>
</dbReference>
<keyword evidence="1" id="KW-0805">Transcription regulation</keyword>
<dbReference type="OrthoDB" id="9803764at2"/>
<dbReference type="InterPro" id="IPR029062">
    <property type="entry name" value="Class_I_gatase-like"/>
</dbReference>
<dbReference type="InterPro" id="IPR018060">
    <property type="entry name" value="HTH_AraC"/>
</dbReference>
<dbReference type="EMBL" id="QCYK01000001">
    <property type="protein sequence ID" value="PUZ28082.1"/>
    <property type="molecule type" value="Genomic_DNA"/>
</dbReference>
<keyword evidence="2" id="KW-0804">Transcription</keyword>
<dbReference type="InterPro" id="IPR052158">
    <property type="entry name" value="INH-QAR"/>
</dbReference>
<reference evidence="4 5" key="1">
    <citation type="submission" date="2018-04" db="EMBL/GenBank/DDBJ databases">
        <title>Chitinophaga fuyangensis sp. nov., isolated from soil in a chemical factory.</title>
        <authorList>
            <person name="Chen K."/>
        </authorList>
    </citation>
    <scope>NUCLEOTIDE SEQUENCE [LARGE SCALE GENOMIC DNA]</scope>
    <source>
        <strain evidence="4 5">LY-1</strain>
    </source>
</reference>
<proteinExistence type="predicted"/>
<comment type="caution">
    <text evidence="4">The sequence shown here is derived from an EMBL/GenBank/DDBJ whole genome shotgun (WGS) entry which is preliminary data.</text>
</comment>